<organism evidence="1 2">
    <name type="scientific">Pseudovibrio ascidiaceicola</name>
    <dbReference type="NCBI Taxonomy" id="285279"/>
    <lineage>
        <taxon>Bacteria</taxon>
        <taxon>Pseudomonadati</taxon>
        <taxon>Pseudomonadota</taxon>
        <taxon>Alphaproteobacteria</taxon>
        <taxon>Hyphomicrobiales</taxon>
        <taxon>Stappiaceae</taxon>
        <taxon>Pseudovibrio</taxon>
    </lineage>
</organism>
<dbReference type="Proteomes" id="UP000199598">
    <property type="component" value="Unassembled WGS sequence"/>
</dbReference>
<sequence>MMIETYRGVVYPYQLDHMGHMNVQWYTEKFDEANWHLFSRAGLSAAYFREHKKGMAAVQQTTKYHAEALAGDLLQCRSGVMDIHEKTLFILHEMYNSETQKLIATTELICAHLDRETRHACPFPPTVRDTAKLLLIKPD</sequence>
<name>A0A1I4DNU3_9HYPH</name>
<protein>
    <submittedName>
        <fullName evidence="1">(3S)-malyl-CoA thioesterase</fullName>
    </submittedName>
</protein>
<proteinExistence type="predicted"/>
<gene>
    <name evidence="1" type="ORF">SAMN04488518_11215</name>
</gene>
<dbReference type="InterPro" id="IPR050563">
    <property type="entry name" value="4-hydroxybenzoyl-CoA_TE"/>
</dbReference>
<dbReference type="SUPFAM" id="SSF54637">
    <property type="entry name" value="Thioesterase/thiol ester dehydrase-isomerase"/>
    <property type="match status" value="1"/>
</dbReference>
<dbReference type="InterPro" id="IPR029069">
    <property type="entry name" value="HotDog_dom_sf"/>
</dbReference>
<evidence type="ECO:0000313" key="2">
    <source>
        <dbReference type="Proteomes" id="UP000199598"/>
    </source>
</evidence>
<accession>A0A1I4DNU3</accession>
<dbReference type="Pfam" id="PF13279">
    <property type="entry name" value="4HBT_2"/>
    <property type="match status" value="1"/>
</dbReference>
<dbReference type="Gene3D" id="3.10.129.10">
    <property type="entry name" value="Hotdog Thioesterase"/>
    <property type="match status" value="1"/>
</dbReference>
<dbReference type="EMBL" id="FOSK01000012">
    <property type="protein sequence ID" value="SFK93746.1"/>
    <property type="molecule type" value="Genomic_DNA"/>
</dbReference>
<dbReference type="PANTHER" id="PTHR31793:SF2">
    <property type="entry name" value="BLR1345 PROTEIN"/>
    <property type="match status" value="1"/>
</dbReference>
<keyword evidence="2" id="KW-1185">Reference proteome</keyword>
<reference evidence="1 2" key="1">
    <citation type="submission" date="2016-10" db="EMBL/GenBank/DDBJ databases">
        <authorList>
            <person name="Varghese N."/>
            <person name="Submissions S."/>
        </authorList>
    </citation>
    <scope>NUCLEOTIDE SEQUENCE [LARGE SCALE GENOMIC DNA]</scope>
    <source>
        <strain evidence="1 2">DSM 16392</strain>
    </source>
</reference>
<dbReference type="CDD" id="cd00586">
    <property type="entry name" value="4HBT"/>
    <property type="match status" value="1"/>
</dbReference>
<evidence type="ECO:0000313" key="1">
    <source>
        <dbReference type="EMBL" id="SFK93746.1"/>
    </source>
</evidence>
<dbReference type="PANTHER" id="PTHR31793">
    <property type="entry name" value="4-HYDROXYBENZOYL-COA THIOESTERASE FAMILY MEMBER"/>
    <property type="match status" value="1"/>
</dbReference>
<comment type="caution">
    <text evidence="1">The sequence shown here is derived from an EMBL/GenBank/DDBJ whole genome shotgun (WGS) entry which is preliminary data.</text>
</comment>